<dbReference type="RefSeq" id="WP_147781639.1">
    <property type="nucleotide sequence ID" value="NZ_VRMG01000001.1"/>
</dbReference>
<comment type="caution">
    <text evidence="1">The sequence shown here is derived from an EMBL/GenBank/DDBJ whole genome shotgun (WGS) entry which is preliminary data.</text>
</comment>
<dbReference type="EMBL" id="VRMG01000001">
    <property type="protein sequence ID" value="TXN32837.1"/>
    <property type="molecule type" value="Genomic_DNA"/>
</dbReference>
<dbReference type="InterPro" id="IPR036038">
    <property type="entry name" value="Aminotransferase-like"/>
</dbReference>
<sequence>MSTTSIYRWHGGHLQPLEYCDMFGTAVAVADSWLVTEGAVLALEVHRSRFLSGITGEHPGLDPAGFWDAVIAQIPRTGDWFPRVELQLRDGAPLLVFRLRSAPERTRSVRLATHRGRDPRTSPLVKGPDTAALLRLRTEAQARGADEAVIVSPEGFVIEGAYSSILWWRGEFLCAPSLDLDRVDSVTARSVIALATALGIDVHYESVTPSELDGLEIWALNALQGIRIVTGWIDGPEPAELPGRLALWRARLDRLRKPLPDPPATGPGL</sequence>
<keyword evidence="1" id="KW-0808">Transferase</keyword>
<dbReference type="AlphaFoldDB" id="A0A5C8UWW0"/>
<proteinExistence type="predicted"/>
<protein>
    <submittedName>
        <fullName evidence="1">Aminotransferase class IV</fullName>
    </submittedName>
</protein>
<dbReference type="InterPro" id="IPR001544">
    <property type="entry name" value="Aminotrans_IV"/>
</dbReference>
<dbReference type="InterPro" id="IPR043132">
    <property type="entry name" value="BCAT-like_C"/>
</dbReference>
<dbReference type="Proteomes" id="UP000321379">
    <property type="component" value="Unassembled WGS sequence"/>
</dbReference>
<organism evidence="1 2">
    <name type="scientific">Lacisediminihabitans profunda</name>
    <dbReference type="NCBI Taxonomy" id="2594790"/>
    <lineage>
        <taxon>Bacteria</taxon>
        <taxon>Bacillati</taxon>
        <taxon>Actinomycetota</taxon>
        <taxon>Actinomycetes</taxon>
        <taxon>Micrococcales</taxon>
        <taxon>Microbacteriaceae</taxon>
        <taxon>Lacisediminihabitans</taxon>
    </lineage>
</organism>
<evidence type="ECO:0000313" key="2">
    <source>
        <dbReference type="Proteomes" id="UP000321379"/>
    </source>
</evidence>
<accession>A0A5C8UWW0</accession>
<keyword evidence="1" id="KW-0032">Aminotransferase</keyword>
<dbReference type="SUPFAM" id="SSF56752">
    <property type="entry name" value="D-aminoacid aminotransferase-like PLP-dependent enzymes"/>
    <property type="match status" value="1"/>
</dbReference>
<dbReference type="GO" id="GO:0008483">
    <property type="term" value="F:transaminase activity"/>
    <property type="evidence" value="ECO:0007669"/>
    <property type="project" value="UniProtKB-KW"/>
</dbReference>
<keyword evidence="2" id="KW-1185">Reference proteome</keyword>
<dbReference type="Gene3D" id="3.20.10.10">
    <property type="entry name" value="D-amino Acid Aminotransferase, subunit A, domain 2"/>
    <property type="match status" value="1"/>
</dbReference>
<name>A0A5C8UWW0_9MICO</name>
<evidence type="ECO:0000313" key="1">
    <source>
        <dbReference type="EMBL" id="TXN32837.1"/>
    </source>
</evidence>
<gene>
    <name evidence="1" type="ORF">FVP33_00260</name>
</gene>
<dbReference type="Pfam" id="PF01063">
    <property type="entry name" value="Aminotran_4"/>
    <property type="match status" value="1"/>
</dbReference>
<reference evidence="1 2" key="1">
    <citation type="submission" date="2019-08" db="EMBL/GenBank/DDBJ databases">
        <title>Bacterial whole genome sequence for Glaciihabitans sp. CHu50b-6-2.</title>
        <authorList>
            <person name="Jin L."/>
        </authorList>
    </citation>
    <scope>NUCLEOTIDE SEQUENCE [LARGE SCALE GENOMIC DNA]</scope>
    <source>
        <strain evidence="1 2">CHu50b-6-2</strain>
    </source>
</reference>